<evidence type="ECO:0000313" key="3">
    <source>
        <dbReference type="EMBL" id="CDM32539.1"/>
    </source>
</evidence>
<keyword evidence="2" id="KW-0472">Membrane</keyword>
<keyword evidence="2" id="KW-1133">Transmembrane helix</keyword>
<feature type="transmembrane region" description="Helical" evidence="2">
    <location>
        <begin position="391"/>
        <end position="409"/>
    </location>
</feature>
<feature type="region of interest" description="Disordered" evidence="1">
    <location>
        <begin position="103"/>
        <end position="135"/>
    </location>
</feature>
<dbReference type="EMBL" id="HG792016">
    <property type="protein sequence ID" value="CDM32539.1"/>
    <property type="molecule type" value="Genomic_DNA"/>
</dbReference>
<evidence type="ECO:0000256" key="2">
    <source>
        <dbReference type="SAM" id="Phobius"/>
    </source>
</evidence>
<feature type="compositionally biased region" description="Basic and acidic residues" evidence="1">
    <location>
        <begin position="122"/>
        <end position="132"/>
    </location>
</feature>
<dbReference type="OrthoDB" id="4365826at2759"/>
<dbReference type="OMA" id="ENECHII"/>
<dbReference type="Proteomes" id="UP000030686">
    <property type="component" value="Unassembled WGS sequence"/>
</dbReference>
<accession>W6QEA9</accession>
<evidence type="ECO:0000256" key="1">
    <source>
        <dbReference type="SAM" id="MobiDB-lite"/>
    </source>
</evidence>
<feature type="transmembrane region" description="Helical" evidence="2">
    <location>
        <begin position="364"/>
        <end position="385"/>
    </location>
</feature>
<sequence>MNNLLVPERAHLMPSRLEEAVPDEPVYNFNRGYFPTSRDHNRRYPTLVQRTLSYFILEIPSLPFTIAHHTRQARIREDSPLETKPQKLAGRTIRPHRLDTRGYRNSHRAEAEVQSSDFEFESTTRDSREAAHTSRKNALGTELQAMLGDGANVCVLLCWGGEYECSVRPVTVSDSADETIIWEAIRQAWCSHRCWWRRYIPFPGVKSAELVEISIAGMNLRSPGGAVEFVGMYKTKDLQVEKRRLQSIIENYQEHEYPCPYNLSTGKIDCFETCASYYIDVDCPEKTKFEAERQLENLETRPLMKLAFSNPKLASLNDFLQGEKVIYGHSDILMMMNEWHRPKLREMKFRGILIKEAWEIKSRYTMIIFTMASLFSALIAAKLTFGEWGTAWNVGSFFLALGSFLYGMSNTERDD</sequence>
<protein>
    <submittedName>
        <fullName evidence="3">Genomic scaffold, ProqFM164S02</fullName>
    </submittedName>
</protein>
<evidence type="ECO:0000313" key="4">
    <source>
        <dbReference type="Proteomes" id="UP000030686"/>
    </source>
</evidence>
<reference evidence="3" key="1">
    <citation type="journal article" date="2014" name="Nat. Commun.">
        <title>Multiple recent horizontal transfers of a large genomic region in cheese making fungi.</title>
        <authorList>
            <person name="Cheeseman K."/>
            <person name="Ropars J."/>
            <person name="Renault P."/>
            <person name="Dupont J."/>
            <person name="Gouzy J."/>
            <person name="Branca A."/>
            <person name="Abraham A.L."/>
            <person name="Ceppi M."/>
            <person name="Conseiller E."/>
            <person name="Debuchy R."/>
            <person name="Malagnac F."/>
            <person name="Goarin A."/>
            <person name="Silar P."/>
            <person name="Lacoste S."/>
            <person name="Sallet E."/>
            <person name="Bensimon A."/>
            <person name="Giraud T."/>
            <person name="Brygoo Y."/>
        </authorList>
    </citation>
    <scope>NUCLEOTIDE SEQUENCE [LARGE SCALE GENOMIC DNA]</scope>
    <source>
        <strain evidence="3">FM164</strain>
    </source>
</reference>
<proteinExistence type="predicted"/>
<keyword evidence="4" id="KW-1185">Reference proteome</keyword>
<dbReference type="AlphaFoldDB" id="W6QEA9"/>
<keyword evidence="2" id="KW-0812">Transmembrane</keyword>
<organism evidence="3 4">
    <name type="scientific">Penicillium roqueforti (strain FM164)</name>
    <dbReference type="NCBI Taxonomy" id="1365484"/>
    <lineage>
        <taxon>Eukaryota</taxon>
        <taxon>Fungi</taxon>
        <taxon>Dikarya</taxon>
        <taxon>Ascomycota</taxon>
        <taxon>Pezizomycotina</taxon>
        <taxon>Eurotiomycetes</taxon>
        <taxon>Eurotiomycetidae</taxon>
        <taxon>Eurotiales</taxon>
        <taxon>Aspergillaceae</taxon>
        <taxon>Penicillium</taxon>
    </lineage>
</organism>
<name>W6QEA9_PENRF</name>
<gene>
    <name evidence="3" type="ORF">PROQFM164_S02g002690</name>
</gene>